<dbReference type="Gene3D" id="3.40.50.1000">
    <property type="entry name" value="HAD superfamily/HAD-like"/>
    <property type="match status" value="1"/>
</dbReference>
<dbReference type="EMBL" id="JXBZ01000008">
    <property type="protein sequence ID" value="KJY48702.1"/>
    <property type="molecule type" value="Genomic_DNA"/>
</dbReference>
<dbReference type="SFLD" id="SFLDS00003">
    <property type="entry name" value="Haloacid_Dehalogenase"/>
    <property type="match status" value="1"/>
</dbReference>
<dbReference type="InterPro" id="IPR036412">
    <property type="entry name" value="HAD-like_sf"/>
</dbReference>
<reference evidence="1 2" key="1">
    <citation type="submission" date="2014-12" db="EMBL/GenBank/DDBJ databases">
        <title>Comparative genomics of the lactic acid bacteria isolated from the honey bee gut.</title>
        <authorList>
            <person name="Ellegaard K.M."/>
            <person name="Tamarit D."/>
            <person name="Javelind E."/>
            <person name="Olofsson T."/>
            <person name="Andersson S.G."/>
            <person name="Vasquez A."/>
        </authorList>
    </citation>
    <scope>NUCLEOTIDE SEQUENCE [LARGE SCALE GENOMIC DNA]</scope>
    <source>
        <strain evidence="1 2">Hon2</strain>
    </source>
</reference>
<dbReference type="AlphaFoldDB" id="A0A0F4KPV0"/>
<dbReference type="SFLD" id="SFLDG01140">
    <property type="entry name" value="C2.B:_Phosphomannomutase_and_P"/>
    <property type="match status" value="1"/>
</dbReference>
<dbReference type="InterPro" id="IPR006379">
    <property type="entry name" value="HAD-SF_hydro_IIB"/>
</dbReference>
<organism evidence="1 2">
    <name type="scientific">Bombilactobacillus mellis</name>
    <dbReference type="NCBI Taxonomy" id="1218508"/>
    <lineage>
        <taxon>Bacteria</taxon>
        <taxon>Bacillati</taxon>
        <taxon>Bacillota</taxon>
        <taxon>Bacilli</taxon>
        <taxon>Lactobacillales</taxon>
        <taxon>Lactobacillaceae</taxon>
        <taxon>Bombilactobacillus</taxon>
    </lineage>
</organism>
<dbReference type="GO" id="GO:0016791">
    <property type="term" value="F:phosphatase activity"/>
    <property type="evidence" value="ECO:0007669"/>
    <property type="project" value="UniProtKB-ARBA"/>
</dbReference>
<dbReference type="PANTHER" id="PTHR10000">
    <property type="entry name" value="PHOSPHOSERINE PHOSPHATASE"/>
    <property type="match status" value="1"/>
</dbReference>
<sequence length="275" mass="31012">MKYKLIASDLDETLLNDDKHVGLKTLQAIAAARQLGVHFVPVTGRGFTLIRRTLTELNVKDAAQEYVISFNGAAITENKDERILTKKLMDFQTINILFQIGVKNQAVMHIYTLTDIYVYNMDKDEKEYLDKMGFSYCDFSQPSIMFLKDQPLIKILYKDKERANLDDLYSQIPASILEKTAVTYSSNRYMEFNQAGVNKGQGLLKLSQFLNIKPAEIIAIGDSANDLSMIRMSGLGVAVQNAATEIKDNANYVTSNDYNHNAVAEVIKKFILINN</sequence>
<dbReference type="PANTHER" id="PTHR10000:SF8">
    <property type="entry name" value="HAD SUPERFAMILY HYDROLASE-LIKE, TYPE 3"/>
    <property type="match status" value="1"/>
</dbReference>
<dbReference type="PATRIC" id="fig|1218508.4.peg.1095"/>
<dbReference type="GO" id="GO:0000287">
    <property type="term" value="F:magnesium ion binding"/>
    <property type="evidence" value="ECO:0007669"/>
    <property type="project" value="TreeGrafter"/>
</dbReference>
<dbReference type="STRING" id="1218508.JG29_11090"/>
<dbReference type="Proteomes" id="UP000033695">
    <property type="component" value="Unassembled WGS sequence"/>
</dbReference>
<dbReference type="OrthoDB" id="9790031at2"/>
<keyword evidence="1" id="KW-0378">Hydrolase</keyword>
<keyword evidence="2" id="KW-1185">Reference proteome</keyword>
<dbReference type="HOGENOM" id="CLU_044146_0_1_9"/>
<dbReference type="Pfam" id="PF08282">
    <property type="entry name" value="Hydrolase_3"/>
    <property type="match status" value="1"/>
</dbReference>
<gene>
    <name evidence="1" type="ORF">JG29_11090</name>
</gene>
<dbReference type="CDD" id="cd07516">
    <property type="entry name" value="HAD_Pase"/>
    <property type="match status" value="1"/>
</dbReference>
<dbReference type="NCBIfam" id="TIGR00099">
    <property type="entry name" value="Cof-subfamily"/>
    <property type="match status" value="1"/>
</dbReference>
<dbReference type="Gene3D" id="3.30.1240.10">
    <property type="match status" value="1"/>
</dbReference>
<name>A0A0F4KPV0_9LACO</name>
<evidence type="ECO:0000313" key="2">
    <source>
        <dbReference type="Proteomes" id="UP000033695"/>
    </source>
</evidence>
<dbReference type="SUPFAM" id="SSF56784">
    <property type="entry name" value="HAD-like"/>
    <property type="match status" value="1"/>
</dbReference>
<accession>A0A0F4KPV0</accession>
<dbReference type="InterPro" id="IPR023214">
    <property type="entry name" value="HAD_sf"/>
</dbReference>
<protein>
    <submittedName>
        <fullName evidence="1">HAD superfamily hydrolase</fullName>
    </submittedName>
</protein>
<evidence type="ECO:0000313" key="1">
    <source>
        <dbReference type="EMBL" id="KJY48702.1"/>
    </source>
</evidence>
<comment type="caution">
    <text evidence="1">The sequence shown here is derived from an EMBL/GenBank/DDBJ whole genome shotgun (WGS) entry which is preliminary data.</text>
</comment>
<dbReference type="RefSeq" id="WP_045922966.1">
    <property type="nucleotide sequence ID" value="NZ_JBHTHW010000008.1"/>
</dbReference>
<dbReference type="NCBIfam" id="TIGR01484">
    <property type="entry name" value="HAD-SF-IIB"/>
    <property type="match status" value="1"/>
</dbReference>
<dbReference type="InterPro" id="IPR000150">
    <property type="entry name" value="Cof"/>
</dbReference>
<dbReference type="GO" id="GO:0005829">
    <property type="term" value="C:cytosol"/>
    <property type="evidence" value="ECO:0007669"/>
    <property type="project" value="TreeGrafter"/>
</dbReference>
<proteinExistence type="predicted"/>